<keyword evidence="4 6" id="KW-1133">Transmembrane helix</keyword>
<feature type="transmembrane region" description="Helical" evidence="6">
    <location>
        <begin position="435"/>
        <end position="454"/>
    </location>
</feature>
<dbReference type="InterPro" id="IPR050833">
    <property type="entry name" value="Poly_Biosynth_Transport"/>
</dbReference>
<feature type="transmembrane region" description="Helical" evidence="6">
    <location>
        <begin position="115"/>
        <end position="138"/>
    </location>
</feature>
<sequence>MAQNRTPVGDAQPDPLDQLRHSDGLHRILRNLRLLLGGRAANAPMALLHTSLAIRLLGPRDFGIVVMLYAFARSVADLVDFQSWQTVLHYGIRPLSDRDVPVFQRIVRFSLCLDILGGLAGGAVGLLVATFASGLLGWPSDIRTVGQIYCVAILFMASATPMGVLRVLNRFDLISVQGVTATAVRLVGTLALWVLHGGLYSMIAVWIVAECCASAVFLTQAWRVLAARNLTKGLLSHFNDTLRDVFLNHIGRDFPGIWRFAISTNLNSTLAQAFSHVGTLVVGSMLGPADAGYYRIANQVATGIAKPATLVQTTLYPEMARLWRDRATTRLYRLATQIALLAGGAGCILLVLAYCLGDVLLRLMIGPRGPEALGVMLWLLVAEVITIWGMPLEPLLITMRRAGAAIAARSINLLFFLPTLALMIDWYGLGGIGPATAFSTLALIVLQFCLVYQLRNRSGAYSGSAS</sequence>
<feature type="transmembrane region" description="Helical" evidence="6">
    <location>
        <begin position="144"/>
        <end position="164"/>
    </location>
</feature>
<keyword evidence="3 6" id="KW-0812">Transmembrane</keyword>
<evidence type="ECO:0000256" key="3">
    <source>
        <dbReference type="ARBA" id="ARBA00022692"/>
    </source>
</evidence>
<dbReference type="EMBL" id="JABXXR010000079">
    <property type="protein sequence ID" value="NVN40965.1"/>
    <property type="molecule type" value="Genomic_DNA"/>
</dbReference>
<proteinExistence type="predicted"/>
<evidence type="ECO:0000313" key="7">
    <source>
        <dbReference type="EMBL" id="NVN40965.1"/>
    </source>
</evidence>
<evidence type="ECO:0000256" key="5">
    <source>
        <dbReference type="ARBA" id="ARBA00023136"/>
    </source>
</evidence>
<keyword evidence="8" id="KW-1185">Reference proteome</keyword>
<dbReference type="GO" id="GO:0005886">
    <property type="term" value="C:plasma membrane"/>
    <property type="evidence" value="ECO:0007669"/>
    <property type="project" value="UniProtKB-SubCell"/>
</dbReference>
<reference evidence="7 8" key="1">
    <citation type="submission" date="2020-06" db="EMBL/GenBank/DDBJ databases">
        <title>Description of novel acetic acid bacteria.</title>
        <authorList>
            <person name="Sombolestani A."/>
        </authorList>
    </citation>
    <scope>NUCLEOTIDE SEQUENCE [LARGE SCALE GENOMIC DNA]</scope>
    <source>
        <strain evidence="7 8">LMG 27010</strain>
    </source>
</reference>
<evidence type="ECO:0000256" key="1">
    <source>
        <dbReference type="ARBA" id="ARBA00004651"/>
    </source>
</evidence>
<name>A0A850P8M3_9PROT</name>
<dbReference type="Pfam" id="PF01943">
    <property type="entry name" value="Polysacc_synt"/>
    <property type="match status" value="1"/>
</dbReference>
<evidence type="ECO:0000256" key="4">
    <source>
        <dbReference type="ARBA" id="ARBA00022989"/>
    </source>
</evidence>
<comment type="subcellular location">
    <subcellularLocation>
        <location evidence="1">Cell membrane</location>
        <topology evidence="1">Multi-pass membrane protein</topology>
    </subcellularLocation>
</comment>
<feature type="transmembrane region" description="Helical" evidence="6">
    <location>
        <begin position="171"/>
        <end position="193"/>
    </location>
</feature>
<feature type="transmembrane region" description="Helical" evidence="6">
    <location>
        <begin position="331"/>
        <end position="352"/>
    </location>
</feature>
<keyword evidence="5 6" id="KW-0472">Membrane</keyword>
<dbReference type="InterPro" id="IPR002797">
    <property type="entry name" value="Polysacc_synth"/>
</dbReference>
<evidence type="ECO:0000256" key="6">
    <source>
        <dbReference type="SAM" id="Phobius"/>
    </source>
</evidence>
<dbReference type="AlphaFoldDB" id="A0A850P8M3"/>
<dbReference type="PANTHER" id="PTHR30250">
    <property type="entry name" value="PST FAMILY PREDICTED COLANIC ACID TRANSPORTER"/>
    <property type="match status" value="1"/>
</dbReference>
<organism evidence="7 8">
    <name type="scientific">Ameyamaea chiangmaiensis</name>
    <dbReference type="NCBI Taxonomy" id="442969"/>
    <lineage>
        <taxon>Bacteria</taxon>
        <taxon>Pseudomonadati</taxon>
        <taxon>Pseudomonadota</taxon>
        <taxon>Alphaproteobacteria</taxon>
        <taxon>Acetobacterales</taxon>
        <taxon>Acetobacteraceae</taxon>
        <taxon>Ameyamaea</taxon>
    </lineage>
</organism>
<dbReference type="PANTHER" id="PTHR30250:SF31">
    <property type="entry name" value="INNER MEMBRANE PROTEIN YGHQ"/>
    <property type="match status" value="1"/>
</dbReference>
<protein>
    <submittedName>
        <fullName evidence="7">Lipopolysaccharide biosynthesis protein</fullName>
    </submittedName>
</protein>
<gene>
    <name evidence="7" type="ORF">HUK82_10405</name>
</gene>
<dbReference type="Proteomes" id="UP000585665">
    <property type="component" value="Unassembled WGS sequence"/>
</dbReference>
<keyword evidence="2" id="KW-1003">Cell membrane</keyword>
<evidence type="ECO:0000256" key="2">
    <source>
        <dbReference type="ARBA" id="ARBA00022475"/>
    </source>
</evidence>
<evidence type="ECO:0000313" key="8">
    <source>
        <dbReference type="Proteomes" id="UP000585665"/>
    </source>
</evidence>
<feature type="transmembrane region" description="Helical" evidence="6">
    <location>
        <begin position="411"/>
        <end position="429"/>
    </location>
</feature>
<dbReference type="RefSeq" id="WP_176613891.1">
    <property type="nucleotide sequence ID" value="NZ_JABXXR010000079.1"/>
</dbReference>
<comment type="caution">
    <text evidence="7">The sequence shown here is derived from an EMBL/GenBank/DDBJ whole genome shotgun (WGS) entry which is preliminary data.</text>
</comment>
<feature type="transmembrane region" description="Helical" evidence="6">
    <location>
        <begin position="372"/>
        <end position="390"/>
    </location>
</feature>
<accession>A0A850P8M3</accession>
<feature type="transmembrane region" description="Helical" evidence="6">
    <location>
        <begin position="199"/>
        <end position="218"/>
    </location>
</feature>